<dbReference type="HOGENOM" id="CLU_2140162_0_0_2"/>
<reference evidence="1 2" key="1">
    <citation type="journal article" date="2013" name="PLoS ONE">
        <title>Assembly-driven community genomics of a hypersaline microbial ecosystem.</title>
        <authorList>
            <person name="Podell S."/>
            <person name="Ugalde J.A."/>
            <person name="Narasingarao P."/>
            <person name="Banfield J.F."/>
            <person name="Heidelberg K.B."/>
            <person name="Allen E.E."/>
        </authorList>
    </citation>
    <scope>NUCLEOTIDE SEQUENCE [LARGE SCALE GENOMIC DNA]</scope>
    <source>
        <strain evidence="2">J07HQW1</strain>
    </source>
</reference>
<gene>
    <name evidence="1" type="ORF">J07HQW1_00099</name>
</gene>
<dbReference type="EMBL" id="KE356560">
    <property type="protein sequence ID" value="ERG90086.1"/>
    <property type="molecule type" value="Genomic_DNA"/>
</dbReference>
<protein>
    <submittedName>
        <fullName evidence="1">Uncharacterized protein</fullName>
    </submittedName>
</protein>
<organism evidence="1 2">
    <name type="scientific">Haloquadratum walsbyi J07HQW1</name>
    <dbReference type="NCBI Taxonomy" id="1238424"/>
    <lineage>
        <taxon>Archaea</taxon>
        <taxon>Methanobacteriati</taxon>
        <taxon>Methanobacteriota</taxon>
        <taxon>Stenosarchaea group</taxon>
        <taxon>Halobacteria</taxon>
        <taxon>Halobacteriales</taxon>
        <taxon>Haloferacaceae</taxon>
        <taxon>Haloquadratum</taxon>
    </lineage>
</organism>
<name>U1PDB3_9EURY</name>
<dbReference type="STRING" id="1238424.J07HQW1_00099"/>
<accession>U1PDB3</accession>
<dbReference type="Proteomes" id="UP000030649">
    <property type="component" value="Unassembled WGS sequence"/>
</dbReference>
<evidence type="ECO:0000313" key="1">
    <source>
        <dbReference type="EMBL" id="ERG90086.1"/>
    </source>
</evidence>
<sequence>MFDCVSEVEAAFLCGDDSADGGVHDEVVEASLEGFEFVAAHVFFDSDELFSDDGVVGVVDEFCEFLVLCDCFEDVEEAVLGVSMHVEVEVGAEECFEYASEAVTPVFAVSFE</sequence>
<evidence type="ECO:0000313" key="2">
    <source>
        <dbReference type="Proteomes" id="UP000030649"/>
    </source>
</evidence>
<proteinExistence type="predicted"/>
<dbReference type="AlphaFoldDB" id="U1PDB3"/>